<evidence type="ECO:0000256" key="1">
    <source>
        <dbReference type="ARBA" id="ARBA00004141"/>
    </source>
</evidence>
<evidence type="ECO:0000256" key="6">
    <source>
        <dbReference type="PROSITE-ProRule" id="PRU00282"/>
    </source>
</evidence>
<feature type="transmembrane region" description="Helical" evidence="8">
    <location>
        <begin position="204"/>
        <end position="222"/>
    </location>
</feature>
<gene>
    <name evidence="9" type="ORF">KC19_7G101200</name>
</gene>
<feature type="repeat" description="Solcar" evidence="6">
    <location>
        <begin position="145"/>
        <end position="229"/>
    </location>
</feature>
<organism evidence="9 10">
    <name type="scientific">Ceratodon purpureus</name>
    <name type="common">Fire moss</name>
    <name type="synonym">Dicranum purpureum</name>
    <dbReference type="NCBI Taxonomy" id="3225"/>
    <lineage>
        <taxon>Eukaryota</taxon>
        <taxon>Viridiplantae</taxon>
        <taxon>Streptophyta</taxon>
        <taxon>Embryophyta</taxon>
        <taxon>Bryophyta</taxon>
        <taxon>Bryophytina</taxon>
        <taxon>Bryopsida</taxon>
        <taxon>Dicranidae</taxon>
        <taxon>Pseudoditrichales</taxon>
        <taxon>Ditrichaceae</taxon>
        <taxon>Ceratodon</taxon>
    </lineage>
</organism>
<dbReference type="OrthoDB" id="270584at2759"/>
<evidence type="ECO:0000313" key="10">
    <source>
        <dbReference type="Proteomes" id="UP000822688"/>
    </source>
</evidence>
<evidence type="ECO:0000256" key="7">
    <source>
        <dbReference type="RuleBase" id="RU000488"/>
    </source>
</evidence>
<proteinExistence type="inferred from homology"/>
<feature type="transmembrane region" description="Helical" evidence="8">
    <location>
        <begin position="242"/>
        <end position="262"/>
    </location>
</feature>
<evidence type="ECO:0000256" key="2">
    <source>
        <dbReference type="ARBA" id="ARBA00022448"/>
    </source>
</evidence>
<comment type="similarity">
    <text evidence="7">Belongs to the mitochondrial carrier (TC 2.A.29) family.</text>
</comment>
<dbReference type="GO" id="GO:0055085">
    <property type="term" value="P:transmembrane transport"/>
    <property type="evidence" value="ECO:0007669"/>
    <property type="project" value="InterPro"/>
</dbReference>
<evidence type="ECO:0000256" key="3">
    <source>
        <dbReference type="ARBA" id="ARBA00022692"/>
    </source>
</evidence>
<dbReference type="Gene3D" id="1.50.40.10">
    <property type="entry name" value="Mitochondrial carrier domain"/>
    <property type="match status" value="1"/>
</dbReference>
<feature type="repeat" description="Solcar" evidence="6">
    <location>
        <begin position="34"/>
        <end position="117"/>
    </location>
</feature>
<dbReference type="InterPro" id="IPR002067">
    <property type="entry name" value="MCP"/>
</dbReference>
<feature type="repeat" description="Solcar" evidence="6">
    <location>
        <begin position="239"/>
        <end position="327"/>
    </location>
</feature>
<dbReference type="AlphaFoldDB" id="A0A8T0H4X1"/>
<evidence type="ECO:0000313" key="9">
    <source>
        <dbReference type="EMBL" id="KAG0566976.1"/>
    </source>
</evidence>
<keyword evidence="3 6" id="KW-0812">Transmembrane</keyword>
<dbReference type="PANTHER" id="PTHR24089">
    <property type="entry name" value="SOLUTE CARRIER FAMILY 25"/>
    <property type="match status" value="1"/>
</dbReference>
<evidence type="ECO:0000256" key="8">
    <source>
        <dbReference type="SAM" id="Phobius"/>
    </source>
</evidence>
<reference evidence="9" key="1">
    <citation type="submission" date="2020-06" db="EMBL/GenBank/DDBJ databases">
        <title>WGS assembly of Ceratodon purpureus strain R40.</title>
        <authorList>
            <person name="Carey S.B."/>
            <person name="Jenkins J."/>
            <person name="Shu S."/>
            <person name="Lovell J.T."/>
            <person name="Sreedasyam A."/>
            <person name="Maumus F."/>
            <person name="Tiley G.P."/>
            <person name="Fernandez-Pozo N."/>
            <person name="Barry K."/>
            <person name="Chen C."/>
            <person name="Wang M."/>
            <person name="Lipzen A."/>
            <person name="Daum C."/>
            <person name="Saski C.A."/>
            <person name="Payton A.C."/>
            <person name="Mcbreen J.C."/>
            <person name="Conrad R.E."/>
            <person name="Kollar L.M."/>
            <person name="Olsson S."/>
            <person name="Huttunen S."/>
            <person name="Landis J.B."/>
            <person name="Wickett N.J."/>
            <person name="Johnson M.G."/>
            <person name="Rensing S.A."/>
            <person name="Grimwood J."/>
            <person name="Schmutz J."/>
            <person name="Mcdaniel S.F."/>
        </authorList>
    </citation>
    <scope>NUCLEOTIDE SEQUENCE</scope>
    <source>
        <strain evidence="9">R40</strain>
    </source>
</reference>
<comment type="caution">
    <text evidence="9">The sequence shown here is derived from an EMBL/GenBank/DDBJ whole genome shotgun (WGS) entry which is preliminary data.</text>
</comment>
<evidence type="ECO:0000256" key="4">
    <source>
        <dbReference type="ARBA" id="ARBA00022737"/>
    </source>
</evidence>
<keyword evidence="10" id="KW-1185">Reference proteome</keyword>
<comment type="subcellular location">
    <subcellularLocation>
        <location evidence="1">Membrane</location>
        <topology evidence="1">Multi-pass membrane protein</topology>
    </subcellularLocation>
</comment>
<name>A0A8T0H4X1_CERPU</name>
<dbReference type="GO" id="GO:0016020">
    <property type="term" value="C:membrane"/>
    <property type="evidence" value="ECO:0007669"/>
    <property type="project" value="UniProtKB-SubCell"/>
</dbReference>
<dbReference type="EMBL" id="CM026428">
    <property type="protein sequence ID" value="KAG0566976.1"/>
    <property type="molecule type" value="Genomic_DNA"/>
</dbReference>
<accession>A0A8T0H4X1</accession>
<sequence>MVANKVVVEHDGTQPLQQAKDHDAWKYITGGMHSREFGIFVSGALAGVTSKTLTAPIETVRTRLIVGVGPHSITGSIRDIIQKTGWRGLWRGNGINALRSAPIQAIELSVYESVKKSIYSAHKRWGVDGPPQVNVLGQVVVYPLLYASPSMIAGAVAGVVSTVSCYPLEVLKDRFTVHTGAYKSIWHAFGKIVHEEGMGAMYRGLLPTLIGLVPYSASYYFLYDTLTREYRTFTKKKQLDSVETLFIGAFAGLASSAVTFPLEVARKRLMVGAVAGRRTPRNFGQTLKIILEEEGVRGFYRGIAASCLKVMPASGLSWMCYEKCKEVLHVDTQQS</sequence>
<dbReference type="InterPro" id="IPR018108">
    <property type="entry name" value="MCP_transmembrane"/>
</dbReference>
<keyword evidence="8" id="KW-1133">Transmembrane helix</keyword>
<keyword evidence="5 6" id="KW-0472">Membrane</keyword>
<dbReference type="PRINTS" id="PR00926">
    <property type="entry name" value="MITOCARRIER"/>
</dbReference>
<dbReference type="PROSITE" id="PS50920">
    <property type="entry name" value="SOLCAR"/>
    <property type="match status" value="3"/>
</dbReference>
<evidence type="ECO:0000256" key="5">
    <source>
        <dbReference type="ARBA" id="ARBA00023136"/>
    </source>
</evidence>
<dbReference type="SUPFAM" id="SSF103506">
    <property type="entry name" value="Mitochondrial carrier"/>
    <property type="match status" value="1"/>
</dbReference>
<keyword evidence="4" id="KW-0677">Repeat</keyword>
<protein>
    <recommendedName>
        <fullName evidence="11">Mitochondrial carrier protein</fullName>
    </recommendedName>
</protein>
<evidence type="ECO:0008006" key="11">
    <source>
        <dbReference type="Google" id="ProtNLM"/>
    </source>
</evidence>
<keyword evidence="2 7" id="KW-0813">Transport</keyword>
<dbReference type="Proteomes" id="UP000822688">
    <property type="component" value="Chromosome 7"/>
</dbReference>
<dbReference type="Pfam" id="PF00153">
    <property type="entry name" value="Mito_carr"/>
    <property type="match status" value="3"/>
</dbReference>
<dbReference type="InterPro" id="IPR023395">
    <property type="entry name" value="MCP_dom_sf"/>
</dbReference>